<organism evidence="9 10">
    <name type="scientific">Wickerhamomyces mucosus</name>
    <dbReference type="NCBI Taxonomy" id="1378264"/>
    <lineage>
        <taxon>Eukaryota</taxon>
        <taxon>Fungi</taxon>
        <taxon>Dikarya</taxon>
        <taxon>Ascomycota</taxon>
        <taxon>Saccharomycotina</taxon>
        <taxon>Saccharomycetes</taxon>
        <taxon>Phaffomycetales</taxon>
        <taxon>Wickerhamomycetaceae</taxon>
        <taxon>Wickerhamomyces</taxon>
    </lineage>
</organism>
<proteinExistence type="predicted"/>
<evidence type="ECO:0000256" key="5">
    <source>
        <dbReference type="SAM" id="MobiDB-lite"/>
    </source>
</evidence>
<feature type="region of interest" description="Disordered" evidence="5">
    <location>
        <begin position="125"/>
        <end position="148"/>
    </location>
</feature>
<comment type="caution">
    <text evidence="9">The sequence shown here is derived from an EMBL/GenBank/DDBJ whole genome shotgun (WGS) entry which is preliminary data.</text>
</comment>
<reference evidence="9" key="2">
    <citation type="submission" date="2021-01" db="EMBL/GenBank/DDBJ databases">
        <authorList>
            <person name="Schikora-Tamarit M.A."/>
        </authorList>
    </citation>
    <scope>NUCLEOTIDE SEQUENCE</scope>
    <source>
        <strain evidence="9">CBS6341</strain>
    </source>
</reference>
<dbReference type="SMART" id="SM00326">
    <property type="entry name" value="SH3"/>
    <property type="match status" value="1"/>
</dbReference>
<dbReference type="GO" id="GO:0005085">
    <property type="term" value="F:guanyl-nucleotide exchange factor activity"/>
    <property type="evidence" value="ECO:0007669"/>
    <property type="project" value="UniProtKB-KW"/>
</dbReference>
<dbReference type="Pfam" id="PF00617">
    <property type="entry name" value="RasGEF"/>
    <property type="match status" value="1"/>
</dbReference>
<feature type="non-terminal residue" evidence="9">
    <location>
        <position position="1"/>
    </location>
</feature>
<reference evidence="9" key="1">
    <citation type="journal article" date="2021" name="Open Biol.">
        <title>Shared evolutionary footprints suggest mitochondrial oxidative damage underlies multiple complex I losses in fungi.</title>
        <authorList>
            <person name="Schikora-Tamarit M.A."/>
            <person name="Marcet-Houben M."/>
            <person name="Nosek J."/>
            <person name="Gabaldon T."/>
        </authorList>
    </citation>
    <scope>NUCLEOTIDE SEQUENCE</scope>
    <source>
        <strain evidence="9">CBS6341</strain>
    </source>
</reference>
<dbReference type="GO" id="GO:0007265">
    <property type="term" value="P:Ras protein signal transduction"/>
    <property type="evidence" value="ECO:0007669"/>
    <property type="project" value="TreeGrafter"/>
</dbReference>
<dbReference type="PANTHER" id="PTHR23113">
    <property type="entry name" value="GUANINE NUCLEOTIDE EXCHANGE FACTOR"/>
    <property type="match status" value="1"/>
</dbReference>
<sequence length="1269" mass="145982">SPSKGPIDLQANAALQGLNNNIQDDEYNPILEDNGYKQEVKLHNITAINTTPQLISYNTTPNLSNDQPSKFDYQTQLKKKITKDLDISFNSQFNDTTYSQESNYLNHISNERNSYNTSSILGSLSSSSSTNDSYSKSKSQTNRYSFNDKSVDGNDEELYALFLIAIHSFDSNTLELQTDSSICLSFDKNDVIFVHSIDETGWGEVTLIKTLQRGWVPINFFTELIKNDYKLSLNTSRLPLKNLLISSAKFLINPIESDINSPDELNDEVNDELIGNSNHISLGLINDIRDGVKYLLEKTDCLSRSTEIVRQKPIIRKIRKSLLGDWYSLMIKADSYKKSKKFQHLETLQLMVLKLVKKSIGFLELWGIEFEDLQKTSLQNLNSIQKIKKPLSIKPDHSINFPRLSIPPLAKDRLNEIHNILFSYIGLILGRLDMIEHNPTGCQILENLTHQIIILLRELLFISKSCSSILSDRKRKIENKFDDNLDNLLSLVSELVSSVKNFVTKTINEDVYAPSKSLKIKDGIYYYTPEGDELIGVVSRMTRSISISVENCHKSLIIIGDFRLSHEKEYIDFKPIQILPESFIKQCSIGLIENFQNQQIDLKSIKRSNIKRSSRYSMIRSGTNNENSLTTSGSNLLQEFLPESKSFVRYSVFEPYLNESNENFEHSTLNHDIDDEILKDSEGNLLGASLKGLIFLLTNELNKPDQFLISAFFLTFKLYSSSSEIIEELISRFNVNNKFDSNDNYDEIGEYSSYDSRLKNRRKLICKTFQIWLQSYWDYEHDYNLLPTLINFFNEGVSQFLPIEYKKLIELSSKLTCLTPSKINENKDNLIEGSQISQQIAGTDYLQLVNRKVGSSRRSTIISHSASINSLASLNSELDNDDYIFEEYELAKMSSNNRNSILLPLPVLNFNNNSLLSKSQIQEIENFVLSYRRTLGTSVWSHAHHNEFYPIELKKLLKTWFANSQLELPNFSIDFNGLDYNLSEINSFEIAKQLTLIESKIFIGIKSNELLNISKFQQKSFSNATNISYSLLFTNLLTEYVFDSILQVGLSTKKRVLRLKNWLNIALSCYYLKNYNSLAAIIISLQNHLLSRLDIIWNALSDKYTSLFDDLKKIIHPNNNFKGYRLKMNKILETELIETKASVSTVPYINLFLQDLTFINEGNRDFRNSNSFLRSRIINFDKFLKISKIVSNVEFLQVGYDTNKKSSSNDFNQNRRSSIFSFSSSNSLNESLSPILSLQEFILLEFLRVHQSNVKNEDRYWELSKRIKN</sequence>
<protein>
    <recommendedName>
        <fullName evidence="11">Ras GEF</fullName>
    </recommendedName>
</protein>
<dbReference type="InterPro" id="IPR001452">
    <property type="entry name" value="SH3_domain"/>
</dbReference>
<dbReference type="Pfam" id="PF00018">
    <property type="entry name" value="SH3_1"/>
    <property type="match status" value="1"/>
</dbReference>
<dbReference type="AlphaFoldDB" id="A0A9P8PRL0"/>
<dbReference type="Gene3D" id="2.30.30.40">
    <property type="entry name" value="SH3 Domains"/>
    <property type="match status" value="1"/>
</dbReference>
<feature type="compositionally biased region" description="Low complexity" evidence="5">
    <location>
        <begin position="125"/>
        <end position="139"/>
    </location>
</feature>
<dbReference type="SMART" id="SM00147">
    <property type="entry name" value="RasGEF"/>
    <property type="match status" value="1"/>
</dbReference>
<feature type="domain" description="N-terminal Ras-GEF" evidence="8">
    <location>
        <begin position="681"/>
        <end position="823"/>
    </location>
</feature>
<evidence type="ECO:0000256" key="2">
    <source>
        <dbReference type="ARBA" id="ARBA00022658"/>
    </source>
</evidence>
<dbReference type="Gene3D" id="1.20.870.10">
    <property type="entry name" value="Son of sevenless (SoS) protein Chain: S domain 1"/>
    <property type="match status" value="1"/>
</dbReference>
<dbReference type="EMBL" id="JAEUBF010000657">
    <property type="protein sequence ID" value="KAH3676317.1"/>
    <property type="molecule type" value="Genomic_DNA"/>
</dbReference>
<evidence type="ECO:0000256" key="1">
    <source>
        <dbReference type="ARBA" id="ARBA00022443"/>
    </source>
</evidence>
<evidence type="ECO:0000259" key="7">
    <source>
        <dbReference type="PROSITE" id="PS50009"/>
    </source>
</evidence>
<dbReference type="SMART" id="SM00229">
    <property type="entry name" value="RasGEFN"/>
    <property type="match status" value="1"/>
</dbReference>
<dbReference type="SUPFAM" id="SSF50044">
    <property type="entry name" value="SH3-domain"/>
    <property type="match status" value="1"/>
</dbReference>
<evidence type="ECO:0000259" key="6">
    <source>
        <dbReference type="PROSITE" id="PS50002"/>
    </source>
</evidence>
<dbReference type="PANTHER" id="PTHR23113:SF354">
    <property type="entry name" value="BUD SITE SELECTION PROTEIN 5"/>
    <property type="match status" value="1"/>
</dbReference>
<dbReference type="Proteomes" id="UP000769528">
    <property type="component" value="Unassembled WGS sequence"/>
</dbReference>
<keyword evidence="10" id="KW-1185">Reference proteome</keyword>
<dbReference type="Pfam" id="PF00618">
    <property type="entry name" value="RasGEF_N"/>
    <property type="match status" value="1"/>
</dbReference>
<evidence type="ECO:0000256" key="3">
    <source>
        <dbReference type="PROSITE-ProRule" id="PRU00168"/>
    </source>
</evidence>
<keyword evidence="2 3" id="KW-0344">Guanine-nucleotide releasing factor</keyword>
<dbReference type="InterPro" id="IPR023578">
    <property type="entry name" value="Ras_GEF_dom_sf"/>
</dbReference>
<dbReference type="SUPFAM" id="SSF48366">
    <property type="entry name" value="Ras GEF"/>
    <property type="match status" value="1"/>
</dbReference>
<dbReference type="GO" id="GO:0005886">
    <property type="term" value="C:plasma membrane"/>
    <property type="evidence" value="ECO:0007669"/>
    <property type="project" value="TreeGrafter"/>
</dbReference>
<dbReference type="PROSITE" id="PS50002">
    <property type="entry name" value="SH3"/>
    <property type="match status" value="1"/>
</dbReference>
<dbReference type="Gene3D" id="1.10.840.10">
    <property type="entry name" value="Ras guanine-nucleotide exchange factors catalytic domain"/>
    <property type="match status" value="1"/>
</dbReference>
<keyword evidence="1 4" id="KW-0728">SH3 domain</keyword>
<evidence type="ECO:0000259" key="8">
    <source>
        <dbReference type="PROSITE" id="PS50212"/>
    </source>
</evidence>
<dbReference type="PROSITE" id="PS50009">
    <property type="entry name" value="RASGEF_CAT"/>
    <property type="match status" value="1"/>
</dbReference>
<dbReference type="InterPro" id="IPR000651">
    <property type="entry name" value="Ras-like_Gua-exchang_fac_N"/>
</dbReference>
<dbReference type="InterPro" id="IPR036964">
    <property type="entry name" value="RASGEF_cat_dom_sf"/>
</dbReference>
<feature type="domain" description="Ras-GEF" evidence="7">
    <location>
        <begin position="986"/>
        <end position="1231"/>
    </location>
</feature>
<dbReference type="InterPro" id="IPR001895">
    <property type="entry name" value="RASGEF_cat_dom"/>
</dbReference>
<dbReference type="PROSITE" id="PS50212">
    <property type="entry name" value="RASGEF_NTER"/>
    <property type="match status" value="1"/>
</dbReference>
<dbReference type="InterPro" id="IPR036028">
    <property type="entry name" value="SH3-like_dom_sf"/>
</dbReference>
<name>A0A9P8PRL0_9ASCO</name>
<gene>
    <name evidence="9" type="ORF">WICMUC_002113</name>
</gene>
<dbReference type="OrthoDB" id="546434at2759"/>
<accession>A0A9P8PRL0</accession>
<evidence type="ECO:0000313" key="10">
    <source>
        <dbReference type="Proteomes" id="UP000769528"/>
    </source>
</evidence>
<feature type="domain" description="SH3" evidence="6">
    <location>
        <begin position="158"/>
        <end position="226"/>
    </location>
</feature>
<evidence type="ECO:0000313" key="9">
    <source>
        <dbReference type="EMBL" id="KAH3676317.1"/>
    </source>
</evidence>
<evidence type="ECO:0000256" key="4">
    <source>
        <dbReference type="PROSITE-ProRule" id="PRU00192"/>
    </source>
</evidence>
<evidence type="ECO:0008006" key="11">
    <source>
        <dbReference type="Google" id="ProtNLM"/>
    </source>
</evidence>
<dbReference type="InterPro" id="IPR008937">
    <property type="entry name" value="Ras-like_GEF"/>
</dbReference>
<dbReference type="CDD" id="cd06224">
    <property type="entry name" value="REM"/>
    <property type="match status" value="1"/>
</dbReference>